<evidence type="ECO:0000256" key="1">
    <source>
        <dbReference type="ARBA" id="ARBA00005395"/>
    </source>
</evidence>
<organism evidence="6 7">
    <name type="scientific">Caenispirillum bisanense</name>
    <dbReference type="NCBI Taxonomy" id="414052"/>
    <lineage>
        <taxon>Bacteria</taxon>
        <taxon>Pseudomonadati</taxon>
        <taxon>Pseudomonadota</taxon>
        <taxon>Alphaproteobacteria</taxon>
        <taxon>Rhodospirillales</taxon>
        <taxon>Novispirillaceae</taxon>
        <taxon>Caenispirillum</taxon>
    </lineage>
</organism>
<dbReference type="InterPro" id="IPR050680">
    <property type="entry name" value="YpeA/RimI_acetyltransf"/>
</dbReference>
<keyword evidence="7" id="KW-1185">Reference proteome</keyword>
<dbReference type="PROSITE" id="PS51186">
    <property type="entry name" value="GNAT"/>
    <property type="match status" value="1"/>
</dbReference>
<sequence>MKDAGTALRSAVPADLDTLVRLEDACFEGDRISRRSFRHLLTHGHMSCLIAEVEGQAAGYALVLYRGTTSLARLYSIAVDPAMRGHGLARLLLKAAEDAARSEGCAVMRLEVRQDNAGAIALYRAEGYREFAVYQHYYEDLADALRMQKALVERPALLNVGVPFYAQTLEFTCGAACLMMAMQALDRDRPVFDRTLEIRLWREATTIYMTSGHGGCGPHGLALAARRRGYAATIHVSDGGPLFLNSVRSEKKKEVLRLVHQEMVAECIEADVPITVRALDVDELCRRYADGEMVLVLTSQWRIHGEKVPHWVIISGVDGDRIYAHDPDVDDADGATSGDCMSVPILRREFARVARYGRDRLQAAVFIRKIGQEPSSGA</sequence>
<dbReference type="EMBL" id="OCNJ01000001">
    <property type="protein sequence ID" value="SOD91158.1"/>
    <property type="molecule type" value="Genomic_DNA"/>
</dbReference>
<dbReference type="Gene3D" id="3.40.630.30">
    <property type="match status" value="1"/>
</dbReference>
<dbReference type="InterPro" id="IPR000182">
    <property type="entry name" value="GNAT_dom"/>
</dbReference>
<dbReference type="PANTHER" id="PTHR43420:SF44">
    <property type="entry name" value="ACETYLTRANSFERASE YPEA"/>
    <property type="match status" value="1"/>
</dbReference>
<dbReference type="GO" id="GO:0008080">
    <property type="term" value="F:N-acetyltransferase activity"/>
    <property type="evidence" value="ECO:0007669"/>
    <property type="project" value="InterPro"/>
</dbReference>
<dbReference type="Proteomes" id="UP000219621">
    <property type="component" value="Unassembled WGS sequence"/>
</dbReference>
<dbReference type="OrthoDB" id="9803233at2"/>
<evidence type="ECO:0000259" key="5">
    <source>
        <dbReference type="PROSITE" id="PS51186"/>
    </source>
</evidence>
<gene>
    <name evidence="6" type="ORF">SAMN05421508_101837</name>
</gene>
<keyword evidence="4" id="KW-0012">Acyltransferase</keyword>
<keyword evidence="3 6" id="KW-0808">Transferase</keyword>
<keyword evidence="2" id="KW-0963">Cytoplasm</keyword>
<dbReference type="InterPro" id="IPR021770">
    <property type="entry name" value="DUF3335"/>
</dbReference>
<dbReference type="RefSeq" id="WP_097277688.1">
    <property type="nucleotide sequence ID" value="NZ_OCNJ01000001.1"/>
</dbReference>
<dbReference type="Pfam" id="PF11814">
    <property type="entry name" value="DUF3335"/>
    <property type="match status" value="1"/>
</dbReference>
<dbReference type="PANTHER" id="PTHR43420">
    <property type="entry name" value="ACETYLTRANSFERASE"/>
    <property type="match status" value="1"/>
</dbReference>
<reference evidence="6 7" key="1">
    <citation type="submission" date="2017-09" db="EMBL/GenBank/DDBJ databases">
        <authorList>
            <person name="Ehlers B."/>
            <person name="Leendertz F.H."/>
        </authorList>
    </citation>
    <scope>NUCLEOTIDE SEQUENCE [LARGE SCALE GENOMIC DNA]</scope>
    <source>
        <strain evidence="6 7">USBA 140</strain>
    </source>
</reference>
<protein>
    <submittedName>
        <fullName evidence="6">Ribosomal-protein-alanine acetyltransferase</fullName>
    </submittedName>
</protein>
<evidence type="ECO:0000256" key="4">
    <source>
        <dbReference type="ARBA" id="ARBA00023315"/>
    </source>
</evidence>
<evidence type="ECO:0000313" key="6">
    <source>
        <dbReference type="EMBL" id="SOD91158.1"/>
    </source>
</evidence>
<feature type="domain" description="N-acetyltransferase" evidence="5">
    <location>
        <begin position="6"/>
        <end position="152"/>
    </location>
</feature>
<evidence type="ECO:0000313" key="7">
    <source>
        <dbReference type="Proteomes" id="UP000219621"/>
    </source>
</evidence>
<name>A0A286G6M3_9PROT</name>
<comment type="similarity">
    <text evidence="1">Belongs to the acetyltransferase family. RimI subfamily.</text>
</comment>
<accession>A0A286G6M3</accession>
<dbReference type="Pfam" id="PF00583">
    <property type="entry name" value="Acetyltransf_1"/>
    <property type="match status" value="1"/>
</dbReference>
<dbReference type="SUPFAM" id="SSF55729">
    <property type="entry name" value="Acyl-CoA N-acyltransferases (Nat)"/>
    <property type="match status" value="1"/>
</dbReference>
<dbReference type="InterPro" id="IPR006464">
    <property type="entry name" value="AcTrfase_RimI/Ard1"/>
</dbReference>
<dbReference type="InterPro" id="IPR016181">
    <property type="entry name" value="Acyl_CoA_acyltransferase"/>
</dbReference>
<dbReference type="AlphaFoldDB" id="A0A286G6M3"/>
<proteinExistence type="inferred from homology"/>
<dbReference type="Gene3D" id="3.90.70.10">
    <property type="entry name" value="Cysteine proteinases"/>
    <property type="match status" value="1"/>
</dbReference>
<dbReference type="NCBIfam" id="TIGR01575">
    <property type="entry name" value="rimI"/>
    <property type="match status" value="1"/>
</dbReference>
<evidence type="ECO:0000256" key="3">
    <source>
        <dbReference type="ARBA" id="ARBA00022679"/>
    </source>
</evidence>
<dbReference type="CDD" id="cd04301">
    <property type="entry name" value="NAT_SF"/>
    <property type="match status" value="1"/>
</dbReference>
<evidence type="ECO:0000256" key="2">
    <source>
        <dbReference type="ARBA" id="ARBA00022490"/>
    </source>
</evidence>